<protein>
    <submittedName>
        <fullName evidence="1">Uncharacterized protein</fullName>
    </submittedName>
</protein>
<name>A0A5A7U5C3_CUCMM</name>
<dbReference type="InterPro" id="IPR004252">
    <property type="entry name" value="Probable_transposase_24"/>
</dbReference>
<reference evidence="1 2" key="1">
    <citation type="submission" date="2019-08" db="EMBL/GenBank/DDBJ databases">
        <title>Draft genome sequences of two oriental melons (Cucumis melo L. var makuwa).</title>
        <authorList>
            <person name="Kwon S.-Y."/>
        </authorList>
    </citation>
    <scope>NUCLEOTIDE SEQUENCE [LARGE SCALE GENOMIC DNA]</scope>
    <source>
        <strain evidence="2">cv. SW 3</strain>
        <tissue evidence="1">Leaf</tissue>
    </source>
</reference>
<accession>A0A5A7U5C3</accession>
<dbReference type="Proteomes" id="UP000321393">
    <property type="component" value="Unassembled WGS sequence"/>
</dbReference>
<evidence type="ECO:0000313" key="2">
    <source>
        <dbReference type="Proteomes" id="UP000321393"/>
    </source>
</evidence>
<dbReference type="Pfam" id="PF03004">
    <property type="entry name" value="Transposase_24"/>
    <property type="match status" value="1"/>
</dbReference>
<proteinExistence type="predicted"/>
<dbReference type="PANTHER" id="PTHR33144:SF48">
    <property type="entry name" value="PLANT TRANSPOSASE (PTTA_EN_SPM FAMILY)"/>
    <property type="match status" value="1"/>
</dbReference>
<dbReference type="AlphaFoldDB" id="A0A5A7U5C3"/>
<dbReference type="EMBL" id="SSTE01011379">
    <property type="protein sequence ID" value="KAA0051052.1"/>
    <property type="molecule type" value="Genomic_DNA"/>
</dbReference>
<evidence type="ECO:0000313" key="1">
    <source>
        <dbReference type="EMBL" id="KAA0051052.1"/>
    </source>
</evidence>
<dbReference type="PANTHER" id="PTHR33144">
    <property type="entry name" value="OS10G0409366 PROTEIN-RELATED"/>
    <property type="match status" value="1"/>
</dbReference>
<dbReference type="OrthoDB" id="1112541at2759"/>
<organism evidence="1 2">
    <name type="scientific">Cucumis melo var. makuwa</name>
    <name type="common">Oriental melon</name>
    <dbReference type="NCBI Taxonomy" id="1194695"/>
    <lineage>
        <taxon>Eukaryota</taxon>
        <taxon>Viridiplantae</taxon>
        <taxon>Streptophyta</taxon>
        <taxon>Embryophyta</taxon>
        <taxon>Tracheophyta</taxon>
        <taxon>Spermatophyta</taxon>
        <taxon>Magnoliopsida</taxon>
        <taxon>eudicotyledons</taxon>
        <taxon>Gunneridae</taxon>
        <taxon>Pentapetalae</taxon>
        <taxon>rosids</taxon>
        <taxon>fabids</taxon>
        <taxon>Cucurbitales</taxon>
        <taxon>Cucurbitaceae</taxon>
        <taxon>Benincaseae</taxon>
        <taxon>Cucumis</taxon>
    </lineage>
</organism>
<gene>
    <name evidence="1" type="ORF">E6C27_scaffold678G00060</name>
</gene>
<sequence length="287" mass="32304">MKTIAVEKQSRVDIVFNEYGQPIGDESVGLASFLGPLVREFVPMNLENWLKLPTRLKVVLWKSIQKTSATFKLKSEKYKAMKKKQLPQTCSRKGYARLAEEMRKSSSDPSSVTRVALWTKAHKRKDGQPMNSQVAETLRGISSVGAQHCNLFLGTLLLGKHTCLTVRTRQVNLQHVVVMTRTVMAVRRVSRWRVVVPAWVSFGITTYLGLCGPTGHQSSMDIDMTRVTRRGPRISIVLGVPRGTEDQSYVSTGAHVARVRERARDWVEDEVRAKASWLATRSDRGEP</sequence>
<comment type="caution">
    <text evidence="1">The sequence shown here is derived from an EMBL/GenBank/DDBJ whole genome shotgun (WGS) entry which is preliminary data.</text>
</comment>